<keyword evidence="1" id="KW-0732">Signal</keyword>
<reference evidence="2" key="1">
    <citation type="submission" date="2021-10" db="EMBL/GenBank/DDBJ databases">
        <title>Genome Sequence of The Candidatus Hydrogeosomobacter endosymbioticus, an Intracellular Bacterial Symbiont of the Anaerobic Ciliate GW7.</title>
        <authorList>
            <person name="Shiohama Y."/>
            <person name="Shinzato N."/>
        </authorList>
    </citation>
    <scope>NUCLEOTIDE SEQUENCE [LARGE SCALE GENOMIC DNA]</scope>
    <source>
        <strain evidence="2">200920</strain>
    </source>
</reference>
<evidence type="ECO:0000313" key="3">
    <source>
        <dbReference type="Proteomes" id="UP001320209"/>
    </source>
</evidence>
<protein>
    <submittedName>
        <fullName evidence="2">Uncharacterized protein</fullName>
    </submittedName>
</protein>
<evidence type="ECO:0000313" key="2">
    <source>
        <dbReference type="EMBL" id="BDB96473.1"/>
    </source>
</evidence>
<dbReference type="RefSeq" id="WP_236864866.1">
    <property type="nucleotide sequence ID" value="NZ_AP025225.1"/>
</dbReference>
<keyword evidence="3" id="KW-1185">Reference proteome</keyword>
<evidence type="ECO:0000256" key="1">
    <source>
        <dbReference type="SAM" id="SignalP"/>
    </source>
</evidence>
<accession>A0ABN6L3M6</accession>
<feature type="chain" id="PRO_5045312370" evidence="1">
    <location>
        <begin position="23"/>
        <end position="190"/>
    </location>
</feature>
<gene>
    <name evidence="2" type="ORF">HYD_6060</name>
</gene>
<dbReference type="Proteomes" id="UP001320209">
    <property type="component" value="Chromosome"/>
</dbReference>
<organism evidence="2 3">
    <name type="scientific">Candidatus Hydrogenosomobacter endosymbioticus</name>
    <dbReference type="NCBI Taxonomy" id="2558174"/>
    <lineage>
        <taxon>Bacteria</taxon>
        <taxon>Pseudomonadati</taxon>
        <taxon>Pseudomonadota</taxon>
        <taxon>Alphaproteobacteria</taxon>
        <taxon>Holosporales</taxon>
        <taxon>Holosporaceae</taxon>
        <taxon>Candidatus Hydrogenosomobacter</taxon>
    </lineage>
</organism>
<name>A0ABN6L3M6_9PROT</name>
<feature type="signal peptide" evidence="1">
    <location>
        <begin position="1"/>
        <end position="22"/>
    </location>
</feature>
<sequence length="190" mass="21786">MKILKHFLATFAIASAFNVANANKDPQVLQKEDFLKKVLAVAVNNFDLEQQEFHGFSTTISGITYNIFNLSAHINDSYHSEILKLYLADKQLLNDFSITNFYSEPEAPKKGKNCHHTVFYPSATIQNKLIDIYNNSCGKSVQHIMEVEEEFPQNIEEENDVLTTPVKSKYLICDSSNQNSNKVRIEIWYQ</sequence>
<proteinExistence type="predicted"/>
<dbReference type="EMBL" id="AP025225">
    <property type="protein sequence ID" value="BDB96473.1"/>
    <property type="molecule type" value="Genomic_DNA"/>
</dbReference>